<dbReference type="EMBL" id="BK015424">
    <property type="protein sequence ID" value="DAE06017.1"/>
    <property type="molecule type" value="Genomic_DNA"/>
</dbReference>
<protein>
    <submittedName>
        <fullName evidence="1">Uncharacterized protein</fullName>
    </submittedName>
</protein>
<name>A0A8S5PI10_9CAUD</name>
<sequence length="42" mass="4895">MFVITVVGGHLICLKRSKELIAYKKPYLSRIRVFYGIFFSSI</sequence>
<proteinExistence type="predicted"/>
<reference evidence="1" key="1">
    <citation type="journal article" date="2021" name="Proc. Natl. Acad. Sci. U.S.A.">
        <title>A Catalog of Tens of Thousands of Viruses from Human Metagenomes Reveals Hidden Associations with Chronic Diseases.</title>
        <authorList>
            <person name="Tisza M.J."/>
            <person name="Buck C.B."/>
        </authorList>
    </citation>
    <scope>NUCLEOTIDE SEQUENCE</scope>
    <source>
        <strain evidence="1">CtEgn5</strain>
    </source>
</reference>
<organism evidence="1">
    <name type="scientific">Siphoviridae sp. ctEgn5</name>
    <dbReference type="NCBI Taxonomy" id="2825398"/>
    <lineage>
        <taxon>Viruses</taxon>
        <taxon>Duplodnaviria</taxon>
        <taxon>Heunggongvirae</taxon>
        <taxon>Uroviricota</taxon>
        <taxon>Caudoviricetes</taxon>
    </lineage>
</organism>
<evidence type="ECO:0000313" key="1">
    <source>
        <dbReference type="EMBL" id="DAE06017.1"/>
    </source>
</evidence>
<accession>A0A8S5PI10</accession>